<accession>A0A422QGU7</accession>
<dbReference type="Proteomes" id="UP000283254">
    <property type="component" value="Unassembled WGS sequence"/>
</dbReference>
<name>A0A422QGU7_9BURK</name>
<dbReference type="EMBL" id="JSAB01000228">
    <property type="protein sequence ID" value="RNF29190.1"/>
    <property type="molecule type" value="Genomic_DNA"/>
</dbReference>
<evidence type="ECO:0000313" key="1">
    <source>
        <dbReference type="EMBL" id="RNF29190.1"/>
    </source>
</evidence>
<comment type="caution">
    <text evidence="1">The sequence shown here is derived from an EMBL/GenBank/DDBJ whole genome shotgun (WGS) entry which is preliminary data.</text>
</comment>
<keyword evidence="2" id="KW-1185">Reference proteome</keyword>
<reference evidence="1" key="1">
    <citation type="submission" date="2014-10" db="EMBL/GenBank/DDBJ databases">
        <title>Massilia sp. genome.</title>
        <authorList>
            <person name="Xu B."/>
            <person name="Dai L."/>
            <person name="Huang Z."/>
        </authorList>
    </citation>
    <scope>NUCLEOTIDE SEQUENCE [LARGE SCALE GENOMIC DNA]</scope>
    <source>
        <strain evidence="1">CFS-1</strain>
    </source>
</reference>
<dbReference type="AlphaFoldDB" id="A0A422QGU7"/>
<organism evidence="1 2">
    <name type="scientific">Massilia aurea</name>
    <dbReference type="NCBI Taxonomy" id="373040"/>
    <lineage>
        <taxon>Bacteria</taxon>
        <taxon>Pseudomonadati</taxon>
        <taxon>Pseudomonadota</taxon>
        <taxon>Betaproteobacteria</taxon>
        <taxon>Burkholderiales</taxon>
        <taxon>Oxalobacteraceae</taxon>
        <taxon>Telluria group</taxon>
        <taxon>Massilia</taxon>
    </lineage>
</organism>
<proteinExistence type="predicted"/>
<sequence length="415" mass="43532">MLVTAVCALSFGCAIPSNISREGADDATADQPEASPELRVFFKETCPSGVAPDFRPEEPPGGLPSAILLGVAGNVVAGMVGSTVDTVGKALSSNQAVTFTANSRISGFAKAKKGEVQMNARMNCMIVVASRHFGGAAQDRSTFLSQRGNSGELSAAISDATRLSGPALFYLEATIEYNEVPPPYGANASTAFTYVPRTFYYPEFIAPVSWRYSSTRDVLLKVELAAPGQAQPFASFDFLWSGVKGGSITEEAMQTRTLPWALIPSGLTAAAQATGNLDDPVAVFPVNVNASFTETAKPRVLLKHLGEALAAQKGDIVAAATSEFKQAVSAEARATAKAATADELGKKYDAYVLAYEQAAAAHAAIPATGPQRAPRIAAARIAYVKLSAAETLARRAFREADVMFDAMAPLDPLPV</sequence>
<gene>
    <name evidence="1" type="ORF">NM04_19220</name>
</gene>
<protein>
    <submittedName>
        <fullName evidence="1">Uncharacterized protein</fullName>
    </submittedName>
</protein>
<evidence type="ECO:0000313" key="2">
    <source>
        <dbReference type="Proteomes" id="UP000283254"/>
    </source>
</evidence>